<dbReference type="Pfam" id="PF00496">
    <property type="entry name" value="SBP_bac_5"/>
    <property type="match status" value="1"/>
</dbReference>
<dbReference type="CDD" id="cd08497">
    <property type="entry name" value="MbnE-like"/>
    <property type="match status" value="1"/>
</dbReference>
<dbReference type="PANTHER" id="PTHR30290">
    <property type="entry name" value="PERIPLASMIC BINDING COMPONENT OF ABC TRANSPORTER"/>
    <property type="match status" value="1"/>
</dbReference>
<evidence type="ECO:0000256" key="1">
    <source>
        <dbReference type="ARBA" id="ARBA00022729"/>
    </source>
</evidence>
<protein>
    <submittedName>
        <fullName evidence="3">Prephenate dehydratase-associated ABC transporter, substrate-binding protein</fullName>
    </submittedName>
</protein>
<dbReference type="GO" id="GO:0015833">
    <property type="term" value="P:peptide transport"/>
    <property type="evidence" value="ECO:0007669"/>
    <property type="project" value="TreeGrafter"/>
</dbReference>
<dbReference type="SUPFAM" id="SSF53850">
    <property type="entry name" value="Periplasmic binding protein-like II"/>
    <property type="match status" value="1"/>
</dbReference>
<gene>
    <name evidence="3" type="ORF">MNBD_ALPHA08-1756</name>
</gene>
<organism evidence="3">
    <name type="scientific">hydrothermal vent metagenome</name>
    <dbReference type="NCBI Taxonomy" id="652676"/>
    <lineage>
        <taxon>unclassified sequences</taxon>
        <taxon>metagenomes</taxon>
        <taxon>ecological metagenomes</taxon>
    </lineage>
</organism>
<evidence type="ECO:0000259" key="2">
    <source>
        <dbReference type="Pfam" id="PF00496"/>
    </source>
</evidence>
<proteinExistence type="predicted"/>
<sequence length="605" mass="68209">MIRFLFVVGIFLSLGANVASSEPRHGLSAFGDLKYPADFKNFDYVNPDAPKRGYLTTLGTQGRTTFDNLNGFILKGEPAQNLGLLFDTLMVRAADEPDAMYGLVAETADVADDRMSVTFVLRKQAKFSDGTPITANDVAFTFRLLKDKGHPGTRIAIRDVENAKAIDLQTVRFNFKGKNVRDLPLIVAGLPVLSKAYYTKNDFTKTTLIPPLGSGPYKISDLKQGQFITYELRSDYWAKALPVNRGRYNFSVIKLLYFRDRGAELEALKAGLLDLREEFTSKSWATEYKIDAVKDGRLILATIPDENASGAQGFFINTRLEKFKDIRTRMALGLAFDFEWTNKNLFFNLYERTTSFFENSDMKAKSKIPADELALLREISADLRTEVFGDAVVPPVSDGSGQDRKLLRMASRLLTEAGWELKDGKRVSAKGEPLTVEFLIFSSGFERIIAPFVRNLKLLGVDAAIRYVEAAQYQERTERFDFDIVTRRYTMSQTPGVELRSFFGSKNADVEGSFNLSGLKSKAVDKLIDTITQAKTREELYVGARALDRVLRAEHLWVPHWYKASHNIAYWDIFGMPAVKPKFARGVFDTWWIDQKKSEAIKKGP</sequence>
<dbReference type="AlphaFoldDB" id="A0A3B0T393"/>
<dbReference type="EMBL" id="UOEC01000209">
    <property type="protein sequence ID" value="VAW03294.1"/>
    <property type="molecule type" value="Genomic_DNA"/>
</dbReference>
<accession>A0A3B0T393</accession>
<dbReference type="GO" id="GO:0043190">
    <property type="term" value="C:ATP-binding cassette (ABC) transporter complex"/>
    <property type="evidence" value="ECO:0007669"/>
    <property type="project" value="InterPro"/>
</dbReference>
<dbReference type="InterPro" id="IPR030678">
    <property type="entry name" value="Peptide/Ni-bd"/>
</dbReference>
<dbReference type="GO" id="GO:1904680">
    <property type="term" value="F:peptide transmembrane transporter activity"/>
    <property type="evidence" value="ECO:0007669"/>
    <property type="project" value="TreeGrafter"/>
</dbReference>
<dbReference type="GO" id="GO:0030288">
    <property type="term" value="C:outer membrane-bounded periplasmic space"/>
    <property type="evidence" value="ECO:0007669"/>
    <property type="project" value="TreeGrafter"/>
</dbReference>
<dbReference type="PIRSF" id="PIRSF002741">
    <property type="entry name" value="MppA"/>
    <property type="match status" value="1"/>
</dbReference>
<dbReference type="InterPro" id="IPR000914">
    <property type="entry name" value="SBP_5_dom"/>
</dbReference>
<dbReference type="GO" id="GO:0042884">
    <property type="term" value="P:microcin transport"/>
    <property type="evidence" value="ECO:0007669"/>
    <property type="project" value="TreeGrafter"/>
</dbReference>
<reference evidence="3" key="1">
    <citation type="submission" date="2018-06" db="EMBL/GenBank/DDBJ databases">
        <authorList>
            <person name="Zhirakovskaya E."/>
        </authorList>
    </citation>
    <scope>NUCLEOTIDE SEQUENCE</scope>
</reference>
<keyword evidence="1" id="KW-0732">Signal</keyword>
<dbReference type="InterPro" id="IPR039424">
    <property type="entry name" value="SBP_5"/>
</dbReference>
<dbReference type="Gene3D" id="3.40.190.10">
    <property type="entry name" value="Periplasmic binding protein-like II"/>
    <property type="match status" value="1"/>
</dbReference>
<dbReference type="Gene3D" id="3.10.105.10">
    <property type="entry name" value="Dipeptide-binding Protein, Domain 3"/>
    <property type="match status" value="1"/>
</dbReference>
<dbReference type="PANTHER" id="PTHR30290:SF64">
    <property type="entry name" value="ABC TRANSPORTER PERIPLASMIC BINDING PROTEIN"/>
    <property type="match status" value="1"/>
</dbReference>
<name>A0A3B0T393_9ZZZZ</name>
<feature type="domain" description="Solute-binding protein family 5" evidence="2">
    <location>
        <begin position="101"/>
        <end position="503"/>
    </location>
</feature>
<evidence type="ECO:0000313" key="3">
    <source>
        <dbReference type="EMBL" id="VAW03294.1"/>
    </source>
</evidence>